<dbReference type="Proteomes" id="UP000095472">
    <property type="component" value="Chromosome"/>
</dbReference>
<organism evidence="1 2">
    <name type="scientific">Desertifilum tharense IPPAS B-1220</name>
    <dbReference type="NCBI Taxonomy" id="1781255"/>
    <lineage>
        <taxon>Bacteria</taxon>
        <taxon>Bacillati</taxon>
        <taxon>Cyanobacteriota</taxon>
        <taxon>Cyanophyceae</taxon>
        <taxon>Desertifilales</taxon>
        <taxon>Desertifilaceae</taxon>
        <taxon>Desertifilum</taxon>
    </lineage>
</organism>
<dbReference type="EMBL" id="CP182909">
    <property type="protein sequence ID" value="XPM67450.1"/>
    <property type="molecule type" value="Genomic_DNA"/>
</dbReference>
<sequence length="56" mass="5928">MTVLNKPNKIAAVPASRSLISNNGKWGKLVPSSEFRVPRGEEGGGMGRWGDGGKEC</sequence>
<reference evidence="1 2" key="1">
    <citation type="journal article" date="2016" name="Genome Announc.">
        <title>Draft Genome Sequence of the Thermotolerant Cyanobacterium Desertifilum sp. IPPAS B-1220.</title>
        <authorList>
            <person name="Mironov K.S."/>
            <person name="Sinetova M.A."/>
            <person name="Bolatkhan K."/>
            <person name="Zayadan B.K."/>
            <person name="Ustinova V.V."/>
            <person name="Kupriyanova E.V."/>
            <person name="Skrypnik A.N."/>
            <person name="Gogoleva N.E."/>
            <person name="Gogolev Y.V."/>
            <person name="Los D.A."/>
        </authorList>
    </citation>
    <scope>NUCLEOTIDE SEQUENCE [LARGE SCALE GENOMIC DNA]</scope>
    <source>
        <strain evidence="1 2">IPPAS B-1220</strain>
    </source>
</reference>
<protein>
    <submittedName>
        <fullName evidence="1">Uncharacterized protein</fullName>
    </submittedName>
</protein>
<proteinExistence type="predicted"/>
<evidence type="ECO:0000313" key="2">
    <source>
        <dbReference type="Proteomes" id="UP000095472"/>
    </source>
</evidence>
<name>A0ACD5H2M5_9CYAN</name>
<accession>A0ACD5H2M5</accession>
<gene>
    <name evidence="1" type="ORF">BH720_010485</name>
</gene>
<keyword evidence="2" id="KW-1185">Reference proteome</keyword>
<evidence type="ECO:0000313" key="1">
    <source>
        <dbReference type="EMBL" id="XPM67450.1"/>
    </source>
</evidence>